<dbReference type="STRING" id="686796.SAMN04488104_1005112"/>
<keyword evidence="2" id="KW-1185">Reference proteome</keyword>
<reference evidence="2" key="1">
    <citation type="submission" date="2016-10" db="EMBL/GenBank/DDBJ databases">
        <authorList>
            <person name="Varghese N."/>
            <person name="Submissions S."/>
        </authorList>
    </citation>
    <scope>NUCLEOTIDE SEQUENCE [LARGE SCALE GENOMIC DNA]</scope>
    <source>
        <strain evidence="2">DSM 23095</strain>
    </source>
</reference>
<name>A0A1G6P9C6_9BACT</name>
<sequence>MLSSRNRFLLLFGLFFFTTLLASHAQREIYADSIAFKDRLYYGGNFGMQFGTITLVDVSPLVGVMITERYSAGVGITYQYFNDRRFVGGSSSTYGGRIFNRFNVLPNIFIHGELETINFDYFNRAENRFQRIWSNALFLGGGYFAPFGGGRGGANFTFLYNILHDNLRSPYGEPYVIRVGFVF</sequence>
<evidence type="ECO:0000313" key="1">
    <source>
        <dbReference type="EMBL" id="SDC76591.1"/>
    </source>
</evidence>
<gene>
    <name evidence="1" type="ORF">SAMN04488104_1005112</name>
</gene>
<accession>A0A1G6P9C6</accession>
<proteinExistence type="predicted"/>
<organism evidence="1 2">
    <name type="scientific">Algoriphagus faecimaris</name>
    <dbReference type="NCBI Taxonomy" id="686796"/>
    <lineage>
        <taxon>Bacteria</taxon>
        <taxon>Pseudomonadati</taxon>
        <taxon>Bacteroidota</taxon>
        <taxon>Cytophagia</taxon>
        <taxon>Cytophagales</taxon>
        <taxon>Cyclobacteriaceae</taxon>
        <taxon>Algoriphagus</taxon>
    </lineage>
</organism>
<evidence type="ECO:0000313" key="2">
    <source>
        <dbReference type="Proteomes" id="UP000199060"/>
    </source>
</evidence>
<evidence type="ECO:0008006" key="3">
    <source>
        <dbReference type="Google" id="ProtNLM"/>
    </source>
</evidence>
<protein>
    <recommendedName>
        <fullName evidence="3">Outer membrane protein beta-barrel domain-containing protein</fullName>
    </recommendedName>
</protein>
<dbReference type="EMBL" id="FNAC01000005">
    <property type="protein sequence ID" value="SDC76591.1"/>
    <property type="molecule type" value="Genomic_DNA"/>
</dbReference>
<dbReference type="Proteomes" id="UP000199060">
    <property type="component" value="Unassembled WGS sequence"/>
</dbReference>
<dbReference type="RefSeq" id="WP_087938007.1">
    <property type="nucleotide sequence ID" value="NZ_FNAC01000005.1"/>
</dbReference>
<dbReference type="AlphaFoldDB" id="A0A1G6P9C6"/>
<dbReference type="OrthoDB" id="1098580at2"/>